<comment type="catalytic activity">
    <reaction evidence="4">
        <text>uridine(516) in 16S rRNA = pseudouridine(516) in 16S rRNA</text>
        <dbReference type="Rhea" id="RHEA:38867"/>
        <dbReference type="Rhea" id="RHEA-COMP:10089"/>
        <dbReference type="Rhea" id="RHEA-COMP:10090"/>
        <dbReference type="ChEBI" id="CHEBI:65314"/>
        <dbReference type="ChEBI" id="CHEBI:65315"/>
        <dbReference type="EC" id="5.4.99.19"/>
    </reaction>
</comment>
<dbReference type="EMBL" id="BMZC01000001">
    <property type="protein sequence ID" value="GGZ47736.1"/>
    <property type="molecule type" value="Genomic_DNA"/>
</dbReference>
<dbReference type="Gene3D" id="3.10.290.10">
    <property type="entry name" value="RNA-binding S4 domain"/>
    <property type="match status" value="1"/>
</dbReference>
<protein>
    <recommendedName>
        <fullName evidence="7">Pseudouridine synthase</fullName>
        <ecNumber evidence="7">5.4.99.-</ecNumber>
    </recommendedName>
</protein>
<dbReference type="RefSeq" id="WP_191865070.1">
    <property type="nucleotide sequence ID" value="NZ_BMZC01000001.1"/>
</dbReference>
<dbReference type="NCBIfam" id="TIGR00093">
    <property type="entry name" value="pseudouridine synthase"/>
    <property type="match status" value="1"/>
</dbReference>
<dbReference type="InterPro" id="IPR000748">
    <property type="entry name" value="PsdUridine_synth_RsuA/RluB/E/F"/>
</dbReference>
<keyword evidence="2 6" id="KW-0694">RNA-binding</keyword>
<dbReference type="PANTHER" id="PTHR47683:SF4">
    <property type="entry name" value="PSEUDOURIDINE SYNTHASE"/>
    <property type="match status" value="1"/>
</dbReference>
<dbReference type="GO" id="GO:0003723">
    <property type="term" value="F:RNA binding"/>
    <property type="evidence" value="ECO:0007669"/>
    <property type="project" value="UniProtKB-KW"/>
</dbReference>
<dbReference type="Pfam" id="PF01479">
    <property type="entry name" value="S4"/>
    <property type="match status" value="1"/>
</dbReference>
<dbReference type="SUPFAM" id="SSF55174">
    <property type="entry name" value="Alpha-L RNA-binding motif"/>
    <property type="match status" value="1"/>
</dbReference>
<evidence type="ECO:0000256" key="6">
    <source>
        <dbReference type="PROSITE-ProRule" id="PRU00182"/>
    </source>
</evidence>
<proteinExistence type="inferred from homology"/>
<dbReference type="Gene3D" id="3.30.70.1560">
    <property type="entry name" value="Alpha-L RNA-binding motif"/>
    <property type="match status" value="1"/>
</dbReference>
<dbReference type="CDD" id="cd02553">
    <property type="entry name" value="PseudoU_synth_RsuA"/>
    <property type="match status" value="1"/>
</dbReference>
<dbReference type="Pfam" id="PF00849">
    <property type="entry name" value="PseudoU_synth_2"/>
    <property type="match status" value="1"/>
</dbReference>
<evidence type="ECO:0000256" key="3">
    <source>
        <dbReference type="ARBA" id="ARBA00023235"/>
    </source>
</evidence>
<organism evidence="9 10">
    <name type="scientific">Paraglaciecola chathamensis</name>
    <dbReference type="NCBI Taxonomy" id="368405"/>
    <lineage>
        <taxon>Bacteria</taxon>
        <taxon>Pseudomonadati</taxon>
        <taxon>Pseudomonadota</taxon>
        <taxon>Gammaproteobacteria</taxon>
        <taxon>Alteromonadales</taxon>
        <taxon>Alteromonadaceae</taxon>
        <taxon>Paraglaciecola</taxon>
    </lineage>
</organism>
<dbReference type="SUPFAM" id="SSF55120">
    <property type="entry name" value="Pseudouridine synthase"/>
    <property type="match status" value="1"/>
</dbReference>
<dbReference type="PANTHER" id="PTHR47683">
    <property type="entry name" value="PSEUDOURIDINE SYNTHASE FAMILY PROTEIN-RELATED"/>
    <property type="match status" value="1"/>
</dbReference>
<dbReference type="CDD" id="cd00165">
    <property type="entry name" value="S4"/>
    <property type="match status" value="1"/>
</dbReference>
<reference evidence="9" key="2">
    <citation type="submission" date="2020-09" db="EMBL/GenBank/DDBJ databases">
        <authorList>
            <person name="Sun Q."/>
            <person name="Kim S."/>
        </authorList>
    </citation>
    <scope>NUCLEOTIDE SEQUENCE</scope>
    <source>
        <strain evidence="9">KCTC 32337</strain>
    </source>
</reference>
<comment type="similarity">
    <text evidence="1 7">Belongs to the pseudouridine synthase RsuA family.</text>
</comment>
<evidence type="ECO:0000313" key="10">
    <source>
        <dbReference type="Proteomes" id="UP000622604"/>
    </source>
</evidence>
<dbReference type="InterPro" id="IPR006145">
    <property type="entry name" value="PsdUridine_synth_RsuA/RluA"/>
</dbReference>
<dbReference type="PROSITE" id="PS50889">
    <property type="entry name" value="S4"/>
    <property type="match status" value="1"/>
</dbReference>
<dbReference type="SMART" id="SM00363">
    <property type="entry name" value="S4"/>
    <property type="match status" value="1"/>
</dbReference>
<dbReference type="GO" id="GO:0005829">
    <property type="term" value="C:cytosol"/>
    <property type="evidence" value="ECO:0007669"/>
    <property type="project" value="UniProtKB-ARBA"/>
</dbReference>
<dbReference type="EC" id="5.4.99.-" evidence="7"/>
<dbReference type="FunFam" id="3.30.70.1560:FF:000001">
    <property type="entry name" value="Pseudouridine synthase"/>
    <property type="match status" value="1"/>
</dbReference>
<dbReference type="Proteomes" id="UP000622604">
    <property type="component" value="Unassembled WGS sequence"/>
</dbReference>
<comment type="function">
    <text evidence="5">Responsible for synthesis of pseudouridine from uracil-516 in 16S ribosomal RNA.</text>
</comment>
<evidence type="ECO:0000256" key="1">
    <source>
        <dbReference type="ARBA" id="ARBA00008348"/>
    </source>
</evidence>
<evidence type="ECO:0000256" key="5">
    <source>
        <dbReference type="ARBA" id="ARBA00037590"/>
    </source>
</evidence>
<sequence>MAQQGAVAYCALLVFVIDGHALNTFFIFEIHPWSPMPVLKRLDQLLSNLGYCSRKEARYLLKDKRVTVAGEYAKSPAQKVDAATVLVDGEPLDFPEGILVMLNKPLGYVCSHDSGEGMRIYDLLPERWEFRNPKIVSVGRLDKDTSGLILVTDDTKLVHQLTSPKHHVDKLYQVTVNSPLQSDIIEAFAKGVVLGDGAEQCLPAKVEIISENMANVTLNEGKYHQVRRMFAACGYHVEALHRSQFGPYSLHDLGQDLPQGEWQVVDLPS</sequence>
<evidence type="ECO:0000313" key="9">
    <source>
        <dbReference type="EMBL" id="GGZ47736.1"/>
    </source>
</evidence>
<dbReference type="InterPro" id="IPR042092">
    <property type="entry name" value="PsdUridine_s_RsuA/RluB/E/F_cat"/>
</dbReference>
<dbReference type="PROSITE" id="PS01149">
    <property type="entry name" value="PSI_RSU"/>
    <property type="match status" value="1"/>
</dbReference>
<dbReference type="InterPro" id="IPR050343">
    <property type="entry name" value="RsuA_PseudoU_synthase"/>
</dbReference>
<name>A0A8H9M1U2_9ALTE</name>
<reference evidence="9" key="1">
    <citation type="journal article" date="2014" name="Int. J. Syst. Evol. Microbiol.">
        <title>Complete genome sequence of Corynebacterium casei LMG S-19264T (=DSM 44701T), isolated from a smear-ripened cheese.</title>
        <authorList>
            <consortium name="US DOE Joint Genome Institute (JGI-PGF)"/>
            <person name="Walter F."/>
            <person name="Albersmeier A."/>
            <person name="Kalinowski J."/>
            <person name="Ruckert C."/>
        </authorList>
    </citation>
    <scope>NUCLEOTIDE SEQUENCE</scope>
    <source>
        <strain evidence="9">KCTC 32337</strain>
    </source>
</reference>
<dbReference type="AlphaFoldDB" id="A0A8H9M1U2"/>
<dbReference type="InterPro" id="IPR020094">
    <property type="entry name" value="TruA/RsuA/RluB/E/F_N"/>
</dbReference>
<evidence type="ECO:0000259" key="8">
    <source>
        <dbReference type="SMART" id="SM00363"/>
    </source>
</evidence>
<dbReference type="GO" id="GO:0160136">
    <property type="term" value="F:16S rRNA pseudouridine(516) synthase activity"/>
    <property type="evidence" value="ECO:0007669"/>
    <property type="project" value="UniProtKB-EC"/>
</dbReference>
<dbReference type="Gene3D" id="3.30.70.580">
    <property type="entry name" value="Pseudouridine synthase I, catalytic domain, N-terminal subdomain"/>
    <property type="match status" value="1"/>
</dbReference>
<evidence type="ECO:0000256" key="2">
    <source>
        <dbReference type="ARBA" id="ARBA00022884"/>
    </source>
</evidence>
<dbReference type="InterPro" id="IPR002942">
    <property type="entry name" value="S4_RNA-bd"/>
</dbReference>
<dbReference type="InterPro" id="IPR018496">
    <property type="entry name" value="PsdUridine_synth_RsuA/RluB_CS"/>
</dbReference>
<dbReference type="InterPro" id="IPR020103">
    <property type="entry name" value="PsdUridine_synth_cat_dom_sf"/>
</dbReference>
<keyword evidence="3 7" id="KW-0413">Isomerase</keyword>
<accession>A0A8H9M1U2</accession>
<dbReference type="GO" id="GO:0000455">
    <property type="term" value="P:enzyme-directed rRNA pseudouridine synthesis"/>
    <property type="evidence" value="ECO:0007669"/>
    <property type="project" value="UniProtKB-ARBA"/>
</dbReference>
<feature type="domain" description="RNA-binding S4" evidence="8">
    <location>
        <begin position="40"/>
        <end position="96"/>
    </location>
</feature>
<gene>
    <name evidence="9" type="ORF">GCM10011274_01800</name>
</gene>
<evidence type="ECO:0000256" key="4">
    <source>
        <dbReference type="ARBA" id="ARBA00036749"/>
    </source>
</evidence>
<evidence type="ECO:0000256" key="7">
    <source>
        <dbReference type="RuleBase" id="RU003887"/>
    </source>
</evidence>
<dbReference type="InterPro" id="IPR036986">
    <property type="entry name" value="S4_RNA-bd_sf"/>
</dbReference>
<comment type="caution">
    <text evidence="9">The sequence shown here is derived from an EMBL/GenBank/DDBJ whole genome shotgun (WGS) entry which is preliminary data.</text>
</comment>